<protein>
    <recommendedName>
        <fullName evidence="1">Serine aminopeptidase S33 domain-containing protein</fullName>
    </recommendedName>
</protein>
<name>A0A7R9VF98_9CHLO</name>
<evidence type="ECO:0000259" key="1">
    <source>
        <dbReference type="Pfam" id="PF12146"/>
    </source>
</evidence>
<dbReference type="InterPro" id="IPR022742">
    <property type="entry name" value="Hydrolase_4"/>
</dbReference>
<dbReference type="Gene3D" id="3.40.50.1820">
    <property type="entry name" value="alpha/beta hydrolase"/>
    <property type="match status" value="1"/>
</dbReference>
<proteinExistence type="predicted"/>
<dbReference type="SUPFAM" id="SSF53474">
    <property type="entry name" value="alpha/beta-Hydrolases"/>
    <property type="match status" value="1"/>
</dbReference>
<accession>A0A7R9VF98</accession>
<dbReference type="PANTHER" id="PTHR11614">
    <property type="entry name" value="PHOSPHOLIPASE-RELATED"/>
    <property type="match status" value="1"/>
</dbReference>
<feature type="domain" description="Serine aminopeptidase S33" evidence="1">
    <location>
        <begin position="154"/>
        <end position="306"/>
    </location>
</feature>
<organism evidence="2">
    <name type="scientific">Chlamydomonas euryale</name>
    <dbReference type="NCBI Taxonomy" id="1486919"/>
    <lineage>
        <taxon>Eukaryota</taxon>
        <taxon>Viridiplantae</taxon>
        <taxon>Chlorophyta</taxon>
        <taxon>core chlorophytes</taxon>
        <taxon>Chlorophyceae</taxon>
        <taxon>CS clade</taxon>
        <taxon>Chlamydomonadales</taxon>
        <taxon>Chlamydomonadaceae</taxon>
        <taxon>Chlamydomonas</taxon>
    </lineage>
</organism>
<dbReference type="AlphaFoldDB" id="A0A7R9VF98"/>
<dbReference type="Pfam" id="PF12146">
    <property type="entry name" value="Hydrolase_4"/>
    <property type="match status" value="2"/>
</dbReference>
<sequence length="325" mass="35686">MAEFEVEPCTYKPVAGKGEETYVTKSRGYRLNVRRWNPAGTCKAVLVVQHGRGWHSGYFQQFGSSLAAAGYEVVAFDSACHGHSSGPAGAPLGFVDKFDHLCEDLAEVVEHEREKHPGIKLFVYGESAGGAVVILQALKWQEAAGKQYPSGSDAATKYKKPWVDGLILCSSMIKVDPKTIPPAPIVCVVKLMARLFPRSRLPPEKEDDFGTAFGDKRWEAAARDDPLVPSDKPPTLAMAAAFLNAMSRLQRPGALARLELPFLALHAKPDVRCAVEGSQMLHKQAASTDKELRLYEQGSHQLLQDSPENTQRAIRDIHAWLEAHC</sequence>
<gene>
    <name evidence="2" type="ORF">CEUR00632_LOCUS12155</name>
</gene>
<dbReference type="EMBL" id="HBEC01026398">
    <property type="protein sequence ID" value="CAD8293701.1"/>
    <property type="molecule type" value="Transcribed_RNA"/>
</dbReference>
<feature type="domain" description="Serine aminopeptidase S33" evidence="1">
    <location>
        <begin position="43"/>
        <end position="142"/>
    </location>
</feature>
<dbReference type="InterPro" id="IPR051044">
    <property type="entry name" value="MAG_DAG_Lipase"/>
</dbReference>
<reference evidence="2" key="1">
    <citation type="submission" date="2021-01" db="EMBL/GenBank/DDBJ databases">
        <authorList>
            <person name="Corre E."/>
            <person name="Pelletier E."/>
            <person name="Niang G."/>
            <person name="Scheremetjew M."/>
            <person name="Finn R."/>
            <person name="Kale V."/>
            <person name="Holt S."/>
            <person name="Cochrane G."/>
            <person name="Meng A."/>
            <person name="Brown T."/>
            <person name="Cohen L."/>
        </authorList>
    </citation>
    <scope>NUCLEOTIDE SEQUENCE</scope>
    <source>
        <strain evidence="2">CCMP219</strain>
    </source>
</reference>
<dbReference type="InterPro" id="IPR029058">
    <property type="entry name" value="AB_hydrolase_fold"/>
</dbReference>
<evidence type="ECO:0000313" key="2">
    <source>
        <dbReference type="EMBL" id="CAD8293701.1"/>
    </source>
</evidence>